<dbReference type="EC" id="3.2.1.14" evidence="4"/>
<keyword evidence="10" id="KW-0624">Polysaccharide degradation</keyword>
<dbReference type="PANTHER" id="PTHR11177">
    <property type="entry name" value="CHITINASE"/>
    <property type="match status" value="1"/>
</dbReference>
<sequence>MGMAISIKSAAIAALSFLSLTNANIARNTWERDAPNTTAVPNAAYKNIVYLTNRSLDPKGRNFQPTDLPVSQITHIIYAFANVSSTGEVSLSKPSIDTEKVYHTGDPSSSSSAAPHGALHQLYLLKRSNRHLKTLLSLGGPSSTPSFSAATSSASSRSLFVNSALDLLGSLGLDGLDIDWEFPASKTEGDNYLLLLKDLRKGLDDYAASTLHTSTSPSRKRDTKAYHYLLTIASPTTPKDISNLCLSEIAEVIDWFNLIAYDYSGRWSKVSGHQSNLFSPVTSTGGSGGRKSTEEVVKRYLREGIPPGKIVLGMPVYGRAFRDTDGIGKPYGEAAEYQYKVLPGVGAEVVYDAAAGATYSYDEAMRELVSFDTPGMVTRKVRWLKEKGLAGSMFWEASMDRIGEGSLVGMSYRALGKVDEEENRLEYPDSVYENIRNGSGG</sequence>
<evidence type="ECO:0000256" key="6">
    <source>
        <dbReference type="ARBA" id="ARBA00022801"/>
    </source>
</evidence>
<dbReference type="PANTHER" id="PTHR11177:SF365">
    <property type="entry name" value="ENDOCHITINASE B"/>
    <property type="match status" value="1"/>
</dbReference>
<dbReference type="GO" id="GO:0000272">
    <property type="term" value="P:polysaccharide catabolic process"/>
    <property type="evidence" value="ECO:0007669"/>
    <property type="project" value="UniProtKB-KW"/>
</dbReference>
<dbReference type="Gene3D" id="3.10.50.10">
    <property type="match status" value="1"/>
</dbReference>
<evidence type="ECO:0000256" key="8">
    <source>
        <dbReference type="ARBA" id="ARBA00023277"/>
    </source>
</evidence>
<dbReference type="Proteomes" id="UP001175000">
    <property type="component" value="Unassembled WGS sequence"/>
</dbReference>
<evidence type="ECO:0000256" key="2">
    <source>
        <dbReference type="ARBA" id="ARBA00004613"/>
    </source>
</evidence>
<evidence type="ECO:0000256" key="3">
    <source>
        <dbReference type="ARBA" id="ARBA00008682"/>
    </source>
</evidence>
<dbReference type="Pfam" id="PF00704">
    <property type="entry name" value="Glyco_hydro_18"/>
    <property type="match status" value="1"/>
</dbReference>
<evidence type="ECO:0000259" key="13">
    <source>
        <dbReference type="PROSITE" id="PS51910"/>
    </source>
</evidence>
<feature type="signal peptide" evidence="12">
    <location>
        <begin position="1"/>
        <end position="23"/>
    </location>
</feature>
<evidence type="ECO:0000256" key="1">
    <source>
        <dbReference type="ARBA" id="ARBA00000822"/>
    </source>
</evidence>
<dbReference type="InterPro" id="IPR001579">
    <property type="entry name" value="Glyco_hydro_18_chit_AS"/>
</dbReference>
<dbReference type="InterPro" id="IPR029070">
    <property type="entry name" value="Chitinase_insertion_sf"/>
</dbReference>
<dbReference type="InterPro" id="IPR017853">
    <property type="entry name" value="GH"/>
</dbReference>
<keyword evidence="6 11" id="KW-0378">Hydrolase</keyword>
<dbReference type="InterPro" id="IPR001223">
    <property type="entry name" value="Glyco_hydro18_cat"/>
</dbReference>
<dbReference type="InterPro" id="IPR011583">
    <property type="entry name" value="Chitinase_II/V-like_cat"/>
</dbReference>
<dbReference type="SUPFAM" id="SSF51445">
    <property type="entry name" value="(Trans)glycosidases"/>
    <property type="match status" value="1"/>
</dbReference>
<evidence type="ECO:0000256" key="11">
    <source>
        <dbReference type="RuleBase" id="RU000489"/>
    </source>
</evidence>
<keyword evidence="9 11" id="KW-0326">Glycosidase</keyword>
<organism evidence="14 15">
    <name type="scientific">Immersiella caudata</name>
    <dbReference type="NCBI Taxonomy" id="314043"/>
    <lineage>
        <taxon>Eukaryota</taxon>
        <taxon>Fungi</taxon>
        <taxon>Dikarya</taxon>
        <taxon>Ascomycota</taxon>
        <taxon>Pezizomycotina</taxon>
        <taxon>Sordariomycetes</taxon>
        <taxon>Sordariomycetidae</taxon>
        <taxon>Sordariales</taxon>
        <taxon>Lasiosphaeriaceae</taxon>
        <taxon>Immersiella</taxon>
    </lineage>
</organism>
<comment type="caution">
    <text evidence="14">The sequence shown here is derived from an EMBL/GenBank/DDBJ whole genome shotgun (WGS) entry which is preliminary data.</text>
</comment>
<evidence type="ECO:0000256" key="10">
    <source>
        <dbReference type="ARBA" id="ARBA00023326"/>
    </source>
</evidence>
<dbReference type="AlphaFoldDB" id="A0AA39WSX0"/>
<keyword evidence="8" id="KW-0119">Carbohydrate metabolism</keyword>
<dbReference type="GO" id="GO:0008843">
    <property type="term" value="F:endochitinase activity"/>
    <property type="evidence" value="ECO:0007669"/>
    <property type="project" value="UniProtKB-EC"/>
</dbReference>
<evidence type="ECO:0000256" key="5">
    <source>
        <dbReference type="ARBA" id="ARBA00022525"/>
    </source>
</evidence>
<evidence type="ECO:0000256" key="7">
    <source>
        <dbReference type="ARBA" id="ARBA00023024"/>
    </source>
</evidence>
<dbReference type="InterPro" id="IPR050314">
    <property type="entry name" value="Glycosyl_Hydrlase_18"/>
</dbReference>
<comment type="catalytic activity">
    <reaction evidence="1">
        <text>Random endo-hydrolysis of N-acetyl-beta-D-glucosaminide (1-&gt;4)-beta-linkages in chitin and chitodextrins.</text>
        <dbReference type="EC" id="3.2.1.14"/>
    </reaction>
</comment>
<feature type="domain" description="GH18" evidence="13">
    <location>
        <begin position="45"/>
        <end position="418"/>
    </location>
</feature>
<dbReference type="PROSITE" id="PS51910">
    <property type="entry name" value="GH18_2"/>
    <property type="match status" value="1"/>
</dbReference>
<feature type="chain" id="PRO_5041431957" description="chitinase" evidence="12">
    <location>
        <begin position="24"/>
        <end position="441"/>
    </location>
</feature>
<reference evidence="14" key="1">
    <citation type="submission" date="2023-06" db="EMBL/GenBank/DDBJ databases">
        <title>Genome-scale phylogeny and comparative genomics of the fungal order Sordariales.</title>
        <authorList>
            <consortium name="Lawrence Berkeley National Laboratory"/>
            <person name="Hensen N."/>
            <person name="Bonometti L."/>
            <person name="Westerberg I."/>
            <person name="Brannstrom I.O."/>
            <person name="Guillou S."/>
            <person name="Cros-Aarteil S."/>
            <person name="Calhoun S."/>
            <person name="Haridas S."/>
            <person name="Kuo A."/>
            <person name="Mondo S."/>
            <person name="Pangilinan J."/>
            <person name="Riley R."/>
            <person name="Labutti K."/>
            <person name="Andreopoulos B."/>
            <person name="Lipzen A."/>
            <person name="Chen C."/>
            <person name="Yanf M."/>
            <person name="Daum C."/>
            <person name="Ng V."/>
            <person name="Clum A."/>
            <person name="Steindorff A."/>
            <person name="Ohm R."/>
            <person name="Martin F."/>
            <person name="Silar P."/>
            <person name="Natvig D."/>
            <person name="Lalanne C."/>
            <person name="Gautier V."/>
            <person name="Ament-Velasquez S.L."/>
            <person name="Kruys A."/>
            <person name="Hutchinson M.I."/>
            <person name="Powell A.J."/>
            <person name="Barry K."/>
            <person name="Miller A.N."/>
            <person name="Grigoriev I.V."/>
            <person name="Debuchy R."/>
            <person name="Gladieux P."/>
            <person name="Thoren M.H."/>
            <person name="Johannesson H."/>
        </authorList>
    </citation>
    <scope>NUCLEOTIDE SEQUENCE</scope>
    <source>
        <strain evidence="14">CBS 606.72</strain>
    </source>
</reference>
<comment type="subcellular location">
    <subcellularLocation>
        <location evidence="2">Secreted</location>
    </subcellularLocation>
</comment>
<dbReference type="GO" id="GO:0008061">
    <property type="term" value="F:chitin binding"/>
    <property type="evidence" value="ECO:0007669"/>
    <property type="project" value="InterPro"/>
</dbReference>
<evidence type="ECO:0000256" key="9">
    <source>
        <dbReference type="ARBA" id="ARBA00023295"/>
    </source>
</evidence>
<keyword evidence="5" id="KW-0964">Secreted</keyword>
<keyword evidence="15" id="KW-1185">Reference proteome</keyword>
<dbReference type="GO" id="GO:0005576">
    <property type="term" value="C:extracellular region"/>
    <property type="evidence" value="ECO:0007669"/>
    <property type="project" value="UniProtKB-SubCell"/>
</dbReference>
<name>A0AA39WSX0_9PEZI</name>
<dbReference type="Gene3D" id="3.20.20.80">
    <property type="entry name" value="Glycosidases"/>
    <property type="match status" value="1"/>
</dbReference>
<proteinExistence type="inferred from homology"/>
<dbReference type="GO" id="GO:0006032">
    <property type="term" value="P:chitin catabolic process"/>
    <property type="evidence" value="ECO:0007669"/>
    <property type="project" value="UniProtKB-KW"/>
</dbReference>
<dbReference type="PROSITE" id="PS01095">
    <property type="entry name" value="GH18_1"/>
    <property type="match status" value="1"/>
</dbReference>
<evidence type="ECO:0000313" key="14">
    <source>
        <dbReference type="EMBL" id="KAK0620715.1"/>
    </source>
</evidence>
<keyword evidence="7" id="KW-0146">Chitin degradation</keyword>
<accession>A0AA39WSX0</accession>
<gene>
    <name evidence="14" type="ORF">B0T14DRAFT_538043</name>
</gene>
<keyword evidence="12" id="KW-0732">Signal</keyword>
<evidence type="ECO:0000313" key="15">
    <source>
        <dbReference type="Proteomes" id="UP001175000"/>
    </source>
</evidence>
<protein>
    <recommendedName>
        <fullName evidence="4">chitinase</fullName>
        <ecNumber evidence="4">3.2.1.14</ecNumber>
    </recommendedName>
</protein>
<dbReference type="EMBL" id="JAULSU010000004">
    <property type="protein sequence ID" value="KAK0620715.1"/>
    <property type="molecule type" value="Genomic_DNA"/>
</dbReference>
<dbReference type="SUPFAM" id="SSF54556">
    <property type="entry name" value="Chitinase insertion domain"/>
    <property type="match status" value="1"/>
</dbReference>
<comment type="similarity">
    <text evidence="3">Belongs to the glycosyl hydrolase 18 family. Chitinase class V subfamily.</text>
</comment>
<dbReference type="SMART" id="SM00636">
    <property type="entry name" value="Glyco_18"/>
    <property type="match status" value="1"/>
</dbReference>
<evidence type="ECO:0000256" key="4">
    <source>
        <dbReference type="ARBA" id="ARBA00012729"/>
    </source>
</evidence>
<evidence type="ECO:0000256" key="12">
    <source>
        <dbReference type="SAM" id="SignalP"/>
    </source>
</evidence>